<comment type="caution">
    <text evidence="2">The sequence shown here is derived from an EMBL/GenBank/DDBJ whole genome shotgun (WGS) entry which is preliminary data.</text>
</comment>
<reference evidence="2 3" key="1">
    <citation type="submission" date="2019-04" db="EMBL/GenBank/DDBJ databases">
        <authorList>
            <person name="Liu Q."/>
            <person name="Xin Y.-H."/>
        </authorList>
    </citation>
    <scope>NUCLEOTIDE SEQUENCE [LARGE SCALE GENOMIC DNA]</scope>
    <source>
        <strain evidence="2 3">AM23</strain>
    </source>
</reference>
<evidence type="ECO:0000313" key="2">
    <source>
        <dbReference type="EMBL" id="THJ66731.1"/>
    </source>
</evidence>
<dbReference type="EMBL" id="SSWH01000005">
    <property type="protein sequence ID" value="THJ66731.1"/>
    <property type="molecule type" value="Genomic_DNA"/>
</dbReference>
<dbReference type="InterPro" id="IPR029058">
    <property type="entry name" value="AB_hydrolase_fold"/>
</dbReference>
<dbReference type="InterPro" id="IPR000073">
    <property type="entry name" value="AB_hydrolase_1"/>
</dbReference>
<proteinExistence type="predicted"/>
<dbReference type="GO" id="GO:0016787">
    <property type="term" value="F:hydrolase activity"/>
    <property type="evidence" value="ECO:0007669"/>
    <property type="project" value="UniProtKB-KW"/>
</dbReference>
<accession>A0A4S5E5E9</accession>
<dbReference type="RefSeq" id="WP_136453833.1">
    <property type="nucleotide sequence ID" value="NZ_SSWH01000005.1"/>
</dbReference>
<feature type="domain" description="AB hydrolase-1" evidence="1">
    <location>
        <begin position="32"/>
        <end position="153"/>
    </location>
</feature>
<evidence type="ECO:0000313" key="3">
    <source>
        <dbReference type="Proteomes" id="UP000305233"/>
    </source>
</evidence>
<dbReference type="PANTHER" id="PTHR43329">
    <property type="entry name" value="EPOXIDE HYDROLASE"/>
    <property type="match status" value="1"/>
</dbReference>
<dbReference type="Gene3D" id="3.40.50.1820">
    <property type="entry name" value="alpha/beta hydrolase"/>
    <property type="match status" value="1"/>
</dbReference>
<keyword evidence="2" id="KW-0378">Hydrolase</keyword>
<evidence type="ECO:0000259" key="1">
    <source>
        <dbReference type="Pfam" id="PF00561"/>
    </source>
</evidence>
<organism evidence="2 3">
    <name type="scientific">Arthrobacter echini</name>
    <dbReference type="NCBI Taxonomy" id="1529066"/>
    <lineage>
        <taxon>Bacteria</taxon>
        <taxon>Bacillati</taxon>
        <taxon>Actinomycetota</taxon>
        <taxon>Actinomycetes</taxon>
        <taxon>Micrococcales</taxon>
        <taxon>Micrococcaceae</taxon>
        <taxon>Arthrobacter</taxon>
    </lineage>
</organism>
<dbReference type="Proteomes" id="UP000305233">
    <property type="component" value="Unassembled WGS sequence"/>
</dbReference>
<gene>
    <name evidence="2" type="ORF">E8P82_07260</name>
</gene>
<sequence length="289" mass="32509">MDELRERTRTVPTKGADIAVFEYGLDPRPGDPTLVFVHGYPDDHRVFHQVLRELAPTHHLVALDTRNAGRSRTLGGAGYTLAELVDDIVEVLNAIDAPGGVRLIGHDWGSIQCWAAIQDERTDGIVIDYTSISGPDLRHFSAWLRRRFQDPRLVPQGIGQLLRSWYVAAFQLPVLPELLWRYGLSRQYELTARRNVGRDPIRGLALYRANMLPGVSPPKRRQVRIPVRMVVPLKDPFISPKLVDGVEDFVDDLTVTTVPGGHWWIARQPRAFAELLDPALREAPGQEDG</sequence>
<keyword evidence="3" id="KW-1185">Reference proteome</keyword>
<dbReference type="Pfam" id="PF00561">
    <property type="entry name" value="Abhydrolase_1"/>
    <property type="match status" value="1"/>
</dbReference>
<dbReference type="OrthoDB" id="2987348at2"/>
<dbReference type="AlphaFoldDB" id="A0A4S5E5E9"/>
<protein>
    <submittedName>
        <fullName evidence="2">Alpha/beta fold hydrolase</fullName>
    </submittedName>
</protein>
<name>A0A4S5E5E9_9MICC</name>
<dbReference type="SUPFAM" id="SSF53474">
    <property type="entry name" value="alpha/beta-Hydrolases"/>
    <property type="match status" value="1"/>
</dbReference>